<dbReference type="STRING" id="1114972.FD35_GL001086"/>
<dbReference type="EMBL" id="AZFF01000019">
    <property type="protein sequence ID" value="KRL53452.1"/>
    <property type="molecule type" value="Genomic_DNA"/>
</dbReference>
<feature type="DNA-binding region" description="H-T-H motif" evidence="2">
    <location>
        <begin position="29"/>
        <end position="48"/>
    </location>
</feature>
<keyword evidence="5" id="KW-1185">Reference proteome</keyword>
<dbReference type="PANTHER" id="PTHR43479">
    <property type="entry name" value="ACREF/ENVCD OPERON REPRESSOR-RELATED"/>
    <property type="match status" value="1"/>
</dbReference>
<dbReference type="OrthoDB" id="1679733at2"/>
<dbReference type="InterPro" id="IPR050624">
    <property type="entry name" value="HTH-type_Tx_Regulator"/>
</dbReference>
<reference evidence="4 5" key="1">
    <citation type="journal article" date="2015" name="Genome Announc.">
        <title>Expanding the biotechnology potential of lactobacilli through comparative genomics of 213 strains and associated genera.</title>
        <authorList>
            <person name="Sun Z."/>
            <person name="Harris H.M."/>
            <person name="McCann A."/>
            <person name="Guo C."/>
            <person name="Argimon S."/>
            <person name="Zhang W."/>
            <person name="Yang X."/>
            <person name="Jeffery I.B."/>
            <person name="Cooney J.C."/>
            <person name="Kagawa T.F."/>
            <person name="Liu W."/>
            <person name="Song Y."/>
            <person name="Salvetti E."/>
            <person name="Wrobel A."/>
            <person name="Rasinkangas P."/>
            <person name="Parkhill J."/>
            <person name="Rea M.C."/>
            <person name="O'Sullivan O."/>
            <person name="Ritari J."/>
            <person name="Douillard F.P."/>
            <person name="Paul Ross R."/>
            <person name="Yang R."/>
            <person name="Briner A.E."/>
            <person name="Felis G.E."/>
            <person name="de Vos W.M."/>
            <person name="Barrangou R."/>
            <person name="Klaenhammer T.R."/>
            <person name="Caufield P.W."/>
            <person name="Cui Y."/>
            <person name="Zhang H."/>
            <person name="O'Toole P.W."/>
        </authorList>
    </citation>
    <scope>NUCLEOTIDE SEQUENCE [LARGE SCALE GENOMIC DNA]</scope>
    <source>
        <strain evidence="4 5">DSM 15814</strain>
    </source>
</reference>
<feature type="domain" description="HTH tetR-type" evidence="3">
    <location>
        <begin position="6"/>
        <end position="66"/>
    </location>
</feature>
<dbReference type="SUPFAM" id="SSF46689">
    <property type="entry name" value="Homeodomain-like"/>
    <property type="match status" value="1"/>
</dbReference>
<accession>A0A0R1R9P8</accession>
<evidence type="ECO:0000259" key="3">
    <source>
        <dbReference type="PROSITE" id="PS50977"/>
    </source>
</evidence>
<name>A0A0R1R9P8_9LACO</name>
<evidence type="ECO:0000313" key="4">
    <source>
        <dbReference type="EMBL" id="KRL53452.1"/>
    </source>
</evidence>
<evidence type="ECO:0000256" key="1">
    <source>
        <dbReference type="ARBA" id="ARBA00023125"/>
    </source>
</evidence>
<dbReference type="Proteomes" id="UP000051999">
    <property type="component" value="Unassembled WGS sequence"/>
</dbReference>
<proteinExistence type="predicted"/>
<dbReference type="Gene3D" id="1.10.357.10">
    <property type="entry name" value="Tetracycline Repressor, domain 2"/>
    <property type="match status" value="1"/>
</dbReference>
<dbReference type="AlphaFoldDB" id="A0A0R1R9P8"/>
<evidence type="ECO:0000256" key="2">
    <source>
        <dbReference type="PROSITE-ProRule" id="PRU00335"/>
    </source>
</evidence>
<evidence type="ECO:0000313" key="5">
    <source>
        <dbReference type="Proteomes" id="UP000051999"/>
    </source>
</evidence>
<keyword evidence="1 2" id="KW-0238">DNA-binding</keyword>
<dbReference type="Pfam" id="PF00440">
    <property type="entry name" value="TetR_N"/>
    <property type="match status" value="1"/>
</dbReference>
<dbReference type="PATRIC" id="fig|1114972.6.peg.1101"/>
<dbReference type="InterPro" id="IPR009057">
    <property type="entry name" value="Homeodomain-like_sf"/>
</dbReference>
<dbReference type="InterPro" id="IPR001647">
    <property type="entry name" value="HTH_TetR"/>
</dbReference>
<comment type="caution">
    <text evidence="4">The sequence shown here is derived from an EMBL/GenBank/DDBJ whole genome shotgun (WGS) entry which is preliminary data.</text>
</comment>
<dbReference type="PRINTS" id="PR00455">
    <property type="entry name" value="HTHTETR"/>
</dbReference>
<sequence length="187" mass="21463">MRKDAQINQQKILDAAANLFKERAVSKVSMKDIAQVAGIGTGTLYRNFPNKSELCMALSLDYIQQFITGEEAQLQNPSSSANKQFEDFLTRWLEFRERRIQLLTEIETGPSVMSTFYHSPLYQQLVNLTMQALKPISDNISKAELKFRADMLISMLKSDSYAYQREQGLTREQIAINISHLMIKRCD</sequence>
<protein>
    <submittedName>
        <fullName evidence="4">Transcription regulator</fullName>
    </submittedName>
</protein>
<gene>
    <name evidence="4" type="ORF">FD35_GL001086</name>
</gene>
<dbReference type="PANTHER" id="PTHR43479:SF11">
    <property type="entry name" value="ACREF_ENVCD OPERON REPRESSOR-RELATED"/>
    <property type="match status" value="1"/>
</dbReference>
<organism evidence="4 5">
    <name type="scientific">Furfurilactobacillus rossiae DSM 15814</name>
    <dbReference type="NCBI Taxonomy" id="1114972"/>
    <lineage>
        <taxon>Bacteria</taxon>
        <taxon>Bacillati</taxon>
        <taxon>Bacillota</taxon>
        <taxon>Bacilli</taxon>
        <taxon>Lactobacillales</taxon>
        <taxon>Lactobacillaceae</taxon>
        <taxon>Furfurilactobacillus</taxon>
    </lineage>
</organism>
<dbReference type="RefSeq" id="WP_017263078.1">
    <property type="nucleotide sequence ID" value="NZ_AUAW01000022.1"/>
</dbReference>
<dbReference type="PROSITE" id="PS50977">
    <property type="entry name" value="HTH_TETR_2"/>
    <property type="match status" value="1"/>
</dbReference>
<dbReference type="eggNOG" id="COG1309">
    <property type="taxonomic scope" value="Bacteria"/>
</dbReference>
<dbReference type="GO" id="GO:0003677">
    <property type="term" value="F:DNA binding"/>
    <property type="evidence" value="ECO:0007669"/>
    <property type="project" value="UniProtKB-UniRule"/>
</dbReference>